<dbReference type="NCBIfam" id="TIGR04215">
    <property type="entry name" value="choice_anch_A"/>
    <property type="match status" value="1"/>
</dbReference>
<sequence>MHATIRPIFLIIAMVLLASPALADSFGLGVAGDFNTFVFNDFSGSSDTEGRLAVGGNAHLEHYSVGDKLQPGAGDVLVVGGDLTYTGGRVYNGDIRVGGAANLPGYDLTHEGDTHVGVGLPFSFAAEQSRLTALSQTLAQTGATGSSSYQWGTITLAGNGSTTQVFNLDGQQLLDANNITFSGIADGATVVVNVSGNNAGFTNMGMQGFDTIRENVIFNFHEATDLLIAGVGVQGSILAPNAHVDAQGGVIWGTTVASSWNGPVQQNNAPFTGNLPNNPVPIPGAAWLLGSALMGLAGMRVLRSRQRI</sequence>
<dbReference type="OrthoDB" id="5455375at2"/>
<feature type="signal peptide" evidence="2">
    <location>
        <begin position="1"/>
        <end position="23"/>
    </location>
</feature>
<evidence type="ECO:0000313" key="5">
    <source>
        <dbReference type="Proteomes" id="UP000190027"/>
    </source>
</evidence>
<dbReference type="STRING" id="1121449.SAMN02745704_02800"/>
<proteinExistence type="predicted"/>
<accession>A0A1T4Y624</accession>
<feature type="transmembrane region" description="Helical" evidence="1">
    <location>
        <begin position="284"/>
        <end position="302"/>
    </location>
</feature>
<keyword evidence="1" id="KW-1133">Transmembrane helix</keyword>
<dbReference type="Proteomes" id="UP000190027">
    <property type="component" value="Unassembled WGS sequence"/>
</dbReference>
<evidence type="ECO:0000256" key="1">
    <source>
        <dbReference type="SAM" id="Phobius"/>
    </source>
</evidence>
<dbReference type="AlphaFoldDB" id="A0A1T4Y624"/>
<dbReference type="Pfam" id="PF20597">
    <property type="entry name" value="pAdhesive_15"/>
    <property type="match status" value="1"/>
</dbReference>
<protein>
    <submittedName>
        <fullName evidence="4">Choice-of-anchor A domain-containing protein</fullName>
    </submittedName>
</protein>
<evidence type="ECO:0000313" key="4">
    <source>
        <dbReference type="EMBL" id="SKA96958.1"/>
    </source>
</evidence>
<organism evidence="4 5">
    <name type="scientific">Paucidesulfovibrio gracilis DSM 16080</name>
    <dbReference type="NCBI Taxonomy" id="1121449"/>
    <lineage>
        <taxon>Bacteria</taxon>
        <taxon>Pseudomonadati</taxon>
        <taxon>Thermodesulfobacteriota</taxon>
        <taxon>Desulfovibrionia</taxon>
        <taxon>Desulfovibrionales</taxon>
        <taxon>Desulfovibrionaceae</taxon>
        <taxon>Paucidesulfovibrio</taxon>
    </lineage>
</organism>
<gene>
    <name evidence="4" type="ORF">SAMN02745704_02800</name>
</gene>
<dbReference type="RefSeq" id="WP_078718341.1">
    <property type="nucleotide sequence ID" value="NZ_FUYC01000030.1"/>
</dbReference>
<name>A0A1T4Y624_9BACT</name>
<dbReference type="EMBL" id="FUYC01000030">
    <property type="protein sequence ID" value="SKA96958.1"/>
    <property type="molecule type" value="Genomic_DNA"/>
</dbReference>
<keyword evidence="1" id="KW-0812">Transmembrane</keyword>
<feature type="domain" description="Choice-of-anchor A" evidence="3">
    <location>
        <begin position="28"/>
        <end position="266"/>
    </location>
</feature>
<keyword evidence="5" id="KW-1185">Reference proteome</keyword>
<evidence type="ECO:0000259" key="3">
    <source>
        <dbReference type="Pfam" id="PF20597"/>
    </source>
</evidence>
<reference evidence="4 5" key="1">
    <citation type="submission" date="2017-02" db="EMBL/GenBank/DDBJ databases">
        <authorList>
            <person name="Peterson S.W."/>
        </authorList>
    </citation>
    <scope>NUCLEOTIDE SEQUENCE [LARGE SCALE GENOMIC DNA]</scope>
    <source>
        <strain evidence="4 5">DSM 16080</strain>
    </source>
</reference>
<keyword evidence="1" id="KW-0472">Membrane</keyword>
<keyword evidence="2" id="KW-0732">Signal</keyword>
<dbReference type="InterPro" id="IPR026588">
    <property type="entry name" value="Choice_anch_A"/>
</dbReference>
<feature type="chain" id="PRO_5013092135" evidence="2">
    <location>
        <begin position="24"/>
        <end position="308"/>
    </location>
</feature>
<evidence type="ECO:0000256" key="2">
    <source>
        <dbReference type="SAM" id="SignalP"/>
    </source>
</evidence>